<evidence type="ECO:0000313" key="2">
    <source>
        <dbReference type="EMBL" id="KFB49480.1"/>
    </source>
</evidence>
<dbReference type="AlphaFoldDB" id="A0A084WGY6"/>
<proteinExistence type="predicted"/>
<sequence>MEAAAAGQKATGEKKRATATGEPLRRCTVPKPAAEERKRGAAGRFFRANAKRTARTRSCTVSANFSKRVKTNPGKGEAV</sequence>
<name>A0A084WGY6_ANOSI</name>
<reference evidence="3" key="2">
    <citation type="submission" date="2020-05" db="UniProtKB">
        <authorList>
            <consortium name="EnsemblMetazoa"/>
        </authorList>
    </citation>
    <scope>IDENTIFICATION</scope>
</reference>
<reference evidence="2 4" key="1">
    <citation type="journal article" date="2014" name="BMC Genomics">
        <title>Genome sequence of Anopheles sinensis provides insight into genetics basis of mosquito competence for malaria parasites.</title>
        <authorList>
            <person name="Zhou D."/>
            <person name="Zhang D."/>
            <person name="Ding G."/>
            <person name="Shi L."/>
            <person name="Hou Q."/>
            <person name="Ye Y."/>
            <person name="Xu Y."/>
            <person name="Zhou H."/>
            <person name="Xiong C."/>
            <person name="Li S."/>
            <person name="Yu J."/>
            <person name="Hong S."/>
            <person name="Yu X."/>
            <person name="Zou P."/>
            <person name="Chen C."/>
            <person name="Chang X."/>
            <person name="Wang W."/>
            <person name="Lv Y."/>
            <person name="Sun Y."/>
            <person name="Ma L."/>
            <person name="Shen B."/>
            <person name="Zhu C."/>
        </authorList>
    </citation>
    <scope>NUCLEOTIDE SEQUENCE [LARGE SCALE GENOMIC DNA]</scope>
</reference>
<evidence type="ECO:0000313" key="3">
    <source>
        <dbReference type="EnsemblMetazoa" id="ASIC017680-PA"/>
    </source>
</evidence>
<dbReference type="EMBL" id="KE525346">
    <property type="protein sequence ID" value="KFB49480.1"/>
    <property type="molecule type" value="Genomic_DNA"/>
</dbReference>
<dbReference type="EnsemblMetazoa" id="ASIC017680-RA">
    <property type="protein sequence ID" value="ASIC017680-PA"/>
    <property type="gene ID" value="ASIC017680"/>
</dbReference>
<evidence type="ECO:0000256" key="1">
    <source>
        <dbReference type="SAM" id="MobiDB-lite"/>
    </source>
</evidence>
<protein>
    <submittedName>
        <fullName evidence="2 3">Uncharacterized protein</fullName>
    </submittedName>
</protein>
<gene>
    <name evidence="2" type="ORF">ZHAS_00017680</name>
</gene>
<feature type="region of interest" description="Disordered" evidence="1">
    <location>
        <begin position="1"/>
        <end position="41"/>
    </location>
</feature>
<evidence type="ECO:0000313" key="4">
    <source>
        <dbReference type="Proteomes" id="UP000030765"/>
    </source>
</evidence>
<keyword evidence="4" id="KW-1185">Reference proteome</keyword>
<organism evidence="2">
    <name type="scientific">Anopheles sinensis</name>
    <name type="common">Mosquito</name>
    <dbReference type="NCBI Taxonomy" id="74873"/>
    <lineage>
        <taxon>Eukaryota</taxon>
        <taxon>Metazoa</taxon>
        <taxon>Ecdysozoa</taxon>
        <taxon>Arthropoda</taxon>
        <taxon>Hexapoda</taxon>
        <taxon>Insecta</taxon>
        <taxon>Pterygota</taxon>
        <taxon>Neoptera</taxon>
        <taxon>Endopterygota</taxon>
        <taxon>Diptera</taxon>
        <taxon>Nematocera</taxon>
        <taxon>Culicoidea</taxon>
        <taxon>Culicidae</taxon>
        <taxon>Anophelinae</taxon>
        <taxon>Anopheles</taxon>
    </lineage>
</organism>
<dbReference type="VEuPathDB" id="VectorBase:ASIC017680"/>
<dbReference type="EMBL" id="ATLV01023771">
    <property type="status" value="NOT_ANNOTATED_CDS"/>
    <property type="molecule type" value="Genomic_DNA"/>
</dbReference>
<accession>A0A084WGY6</accession>
<dbReference type="Proteomes" id="UP000030765">
    <property type="component" value="Unassembled WGS sequence"/>
</dbReference>